<sequence>MLRKVKGDPGAIDTLAAAWRGVSGDVDEFARGLSAAVRTVDNAWKGRAADQFDTYMGKYQAAAGDLKSALSNAASSLGDAASALREAHTEIAAIIRDLSTSATTYENAYYKEHPDATAEDVRPGLTKLVEQAKADAQPWVDAADAAVTKAKNDIGRFLDERGQTFHGIPEVTTQTFVPPRGKSTGWEPEPDYRPQAGTSLQGADGGLRGPEGGGGFGGYGSSGPPPAVQPTGQVKEWIEQAMAILERNGVPRSKMDPVAIATIIKHESGGNPHAINTWDSNAARGTPSKGLMQTIDPTFNAYALNGHKDIWNPVDNIIAGVRYAVSRYGSVSNVPGLRGNGYVGY</sequence>
<evidence type="ECO:0000313" key="4">
    <source>
        <dbReference type="Proteomes" id="UP000190797"/>
    </source>
</evidence>
<dbReference type="InterPro" id="IPR010310">
    <property type="entry name" value="T7SS_ESAT-6-like"/>
</dbReference>
<feature type="compositionally biased region" description="Gly residues" evidence="1">
    <location>
        <begin position="203"/>
        <end position="221"/>
    </location>
</feature>
<evidence type="ECO:0000259" key="2">
    <source>
        <dbReference type="Pfam" id="PF01464"/>
    </source>
</evidence>
<protein>
    <recommendedName>
        <fullName evidence="2">Transglycosylase SLT domain-containing protein</fullName>
    </recommendedName>
</protein>
<feature type="domain" description="Transglycosylase SLT" evidence="2">
    <location>
        <begin position="253"/>
        <end position="332"/>
    </location>
</feature>
<dbReference type="CDD" id="cd13402">
    <property type="entry name" value="LT_TF-like"/>
    <property type="match status" value="1"/>
</dbReference>
<dbReference type="SUPFAM" id="SSF140453">
    <property type="entry name" value="EsxAB dimer-like"/>
    <property type="match status" value="1"/>
</dbReference>
<dbReference type="InterPro" id="IPR036689">
    <property type="entry name" value="ESAT-6-like_sf"/>
</dbReference>
<dbReference type="Pfam" id="PF01464">
    <property type="entry name" value="SLT"/>
    <property type="match status" value="1"/>
</dbReference>
<accession>A0A1V0ALM5</accession>
<dbReference type="Gene3D" id="1.10.530.10">
    <property type="match status" value="1"/>
</dbReference>
<dbReference type="AlphaFoldDB" id="A0A1V0ALM5"/>
<name>A0A1V0ALM5_9ACTN</name>
<dbReference type="InterPro" id="IPR008258">
    <property type="entry name" value="Transglycosylase_SLT_dom_1"/>
</dbReference>
<dbReference type="SUPFAM" id="SSF53955">
    <property type="entry name" value="Lysozyme-like"/>
    <property type="match status" value="1"/>
</dbReference>
<dbReference type="STRING" id="1909395.BKM31_39330"/>
<evidence type="ECO:0000313" key="3">
    <source>
        <dbReference type="EMBL" id="AQZ71002.1"/>
    </source>
</evidence>
<feature type="region of interest" description="Disordered" evidence="1">
    <location>
        <begin position="173"/>
        <end position="229"/>
    </location>
</feature>
<proteinExistence type="predicted"/>
<dbReference type="KEGG" id="noa:BKM31_39330"/>
<dbReference type="Gene3D" id="1.10.287.1060">
    <property type="entry name" value="ESAT-6-like"/>
    <property type="match status" value="1"/>
</dbReference>
<reference evidence="4" key="1">
    <citation type="journal article" date="2017" name="Med. Chem. Commun.">
        <title>Nonomuraea sp. ATCC 55076 harbours the largest actinomycete chromosome to date and the kistamicin biosynthetic gene cluster.</title>
        <authorList>
            <person name="Nazari B."/>
            <person name="Forneris C.C."/>
            <person name="Gibson M.I."/>
            <person name="Moon K."/>
            <person name="Schramma K.R."/>
            <person name="Seyedsayamdost M.R."/>
        </authorList>
    </citation>
    <scope>NUCLEOTIDE SEQUENCE [LARGE SCALE GENOMIC DNA]</scope>
    <source>
        <strain evidence="4">ATCC 55076</strain>
    </source>
</reference>
<dbReference type="Pfam" id="PF06013">
    <property type="entry name" value="WXG100"/>
    <property type="match status" value="1"/>
</dbReference>
<dbReference type="EMBL" id="CP017717">
    <property type="protein sequence ID" value="AQZ71002.1"/>
    <property type="molecule type" value="Genomic_DNA"/>
</dbReference>
<gene>
    <name evidence="3" type="ORF">BKM31_39330</name>
</gene>
<keyword evidence="4" id="KW-1185">Reference proteome</keyword>
<evidence type="ECO:0000256" key="1">
    <source>
        <dbReference type="SAM" id="MobiDB-lite"/>
    </source>
</evidence>
<dbReference type="InterPro" id="IPR023346">
    <property type="entry name" value="Lysozyme-like_dom_sf"/>
</dbReference>
<dbReference type="Proteomes" id="UP000190797">
    <property type="component" value="Chromosome"/>
</dbReference>
<organism evidence="3 4">
    <name type="scientific">[Actinomadura] parvosata subsp. kistnae</name>
    <dbReference type="NCBI Taxonomy" id="1909395"/>
    <lineage>
        <taxon>Bacteria</taxon>
        <taxon>Bacillati</taxon>
        <taxon>Actinomycetota</taxon>
        <taxon>Actinomycetes</taxon>
        <taxon>Streptosporangiales</taxon>
        <taxon>Streptosporangiaceae</taxon>
        <taxon>Nonomuraea</taxon>
    </lineage>
</organism>